<evidence type="ECO:0000256" key="12">
    <source>
        <dbReference type="RuleBase" id="RU003784"/>
    </source>
</evidence>
<dbReference type="Gene3D" id="1.10.20.140">
    <property type="match status" value="1"/>
</dbReference>
<feature type="binding site" evidence="10">
    <location>
        <begin position="16"/>
        <end position="21"/>
    </location>
    <ligand>
        <name>substrate</name>
    </ligand>
</feature>
<evidence type="ECO:0000256" key="1">
    <source>
        <dbReference type="ARBA" id="ARBA00001946"/>
    </source>
</evidence>
<dbReference type="Pfam" id="PF01715">
    <property type="entry name" value="IPPT"/>
    <property type="match status" value="1"/>
</dbReference>
<dbReference type="InterPro" id="IPR039657">
    <property type="entry name" value="Dimethylallyltransferase"/>
</dbReference>
<dbReference type="GO" id="GO:0006400">
    <property type="term" value="P:tRNA modification"/>
    <property type="evidence" value="ECO:0007669"/>
    <property type="project" value="TreeGrafter"/>
</dbReference>
<dbReference type="GO" id="GO:0005524">
    <property type="term" value="F:ATP binding"/>
    <property type="evidence" value="ECO:0007669"/>
    <property type="project" value="UniProtKB-UniRule"/>
</dbReference>
<evidence type="ECO:0000256" key="4">
    <source>
        <dbReference type="ARBA" id="ARBA00022679"/>
    </source>
</evidence>
<dbReference type="SUPFAM" id="SSF52540">
    <property type="entry name" value="P-loop containing nucleoside triphosphate hydrolases"/>
    <property type="match status" value="1"/>
</dbReference>
<dbReference type="OrthoDB" id="9776390at2"/>
<dbReference type="InterPro" id="IPR018022">
    <property type="entry name" value="IPT"/>
</dbReference>
<gene>
    <name evidence="10" type="primary">miaA</name>
    <name evidence="14" type="ORF">PAI11_11020</name>
</gene>
<dbReference type="PANTHER" id="PTHR11088:SF60">
    <property type="entry name" value="TRNA DIMETHYLALLYLTRANSFERASE"/>
    <property type="match status" value="1"/>
</dbReference>
<evidence type="ECO:0000256" key="10">
    <source>
        <dbReference type="HAMAP-Rule" id="MF_00185"/>
    </source>
</evidence>
<comment type="similarity">
    <text evidence="3 10 13">Belongs to the IPP transferase family.</text>
</comment>
<organism evidence="14 15">
    <name type="scientific">Patulibacter medicamentivorans</name>
    <dbReference type="NCBI Taxonomy" id="1097667"/>
    <lineage>
        <taxon>Bacteria</taxon>
        <taxon>Bacillati</taxon>
        <taxon>Actinomycetota</taxon>
        <taxon>Thermoleophilia</taxon>
        <taxon>Solirubrobacterales</taxon>
        <taxon>Patulibacteraceae</taxon>
        <taxon>Patulibacter</taxon>
    </lineage>
</organism>
<keyword evidence="5 10" id="KW-0819">tRNA processing</keyword>
<keyword evidence="8 10" id="KW-0460">Magnesium</keyword>
<evidence type="ECO:0000256" key="3">
    <source>
        <dbReference type="ARBA" id="ARBA00005842"/>
    </source>
</evidence>
<comment type="caution">
    <text evidence="14">The sequence shown here is derived from an EMBL/GenBank/DDBJ whole genome shotgun (WGS) entry which is preliminary data.</text>
</comment>
<keyword evidence="6 10" id="KW-0547">Nucleotide-binding</keyword>
<feature type="site" description="Interaction with substrate tRNA" evidence="10">
    <location>
        <position position="110"/>
    </location>
</feature>
<evidence type="ECO:0000256" key="5">
    <source>
        <dbReference type="ARBA" id="ARBA00022694"/>
    </source>
</evidence>
<evidence type="ECO:0000313" key="15">
    <source>
        <dbReference type="Proteomes" id="UP000005143"/>
    </source>
</evidence>
<evidence type="ECO:0000256" key="2">
    <source>
        <dbReference type="ARBA" id="ARBA00003213"/>
    </source>
</evidence>
<dbReference type="EMBL" id="AGUD01000051">
    <property type="protein sequence ID" value="EHN12015.1"/>
    <property type="molecule type" value="Genomic_DNA"/>
</dbReference>
<sequence length="309" mass="33365">MEAPVRPRIVALFGPTAVGKTAVAVAVGRALRAAGHDPLAISADAMQVYRGIETLTGARDALDQDELEHRLVSVLPISETCSAGRFAGMAHEEIDRALAAGRTPVVVGGTGLYLRAALTELALRPPAPPEIRARLEAELAADGPRALHARLAAVAPWAAARIAPADRSRLVRTLELHELGELHEPDPDAPNRLWTDDVRYPTRLVGLVRDRDQLRARIDLRIDAMLAAGAADEVRAAVAAGVSATARKAHGFEPLLDGDEDRMRRDTRRYVKRQLTWMRKLPGVEVVDLTDDPDLDLVAARIVAPLLEG</sequence>
<dbReference type="GO" id="GO:0052381">
    <property type="term" value="F:tRNA dimethylallyltransferase activity"/>
    <property type="evidence" value="ECO:0007669"/>
    <property type="project" value="UniProtKB-UniRule"/>
</dbReference>
<keyword evidence="4 10" id="KW-0808">Transferase</keyword>
<dbReference type="EC" id="2.5.1.75" evidence="10"/>
<dbReference type="PATRIC" id="fig|1097667.3.peg.1100"/>
<evidence type="ECO:0000256" key="13">
    <source>
        <dbReference type="RuleBase" id="RU003785"/>
    </source>
</evidence>
<feature type="binding site" evidence="10">
    <location>
        <begin position="14"/>
        <end position="21"/>
    </location>
    <ligand>
        <name>ATP</name>
        <dbReference type="ChEBI" id="CHEBI:30616"/>
    </ligand>
</feature>
<comment type="function">
    <text evidence="2 10 12">Catalyzes the transfer of a dimethylallyl group onto the adenine at position 37 in tRNAs that read codons beginning with uridine, leading to the formation of N6-(dimethylallyl)adenosine (i(6)A).</text>
</comment>
<keyword evidence="15" id="KW-1185">Reference proteome</keyword>
<dbReference type="RefSeq" id="WP_007571826.1">
    <property type="nucleotide sequence ID" value="NZ_AGUD01000051.1"/>
</dbReference>
<dbReference type="NCBIfam" id="TIGR00174">
    <property type="entry name" value="miaA"/>
    <property type="match status" value="1"/>
</dbReference>
<feature type="site" description="Interaction with substrate tRNA" evidence="10">
    <location>
        <position position="132"/>
    </location>
</feature>
<comment type="subunit">
    <text evidence="10">Monomer.</text>
</comment>
<proteinExistence type="inferred from homology"/>
<evidence type="ECO:0000256" key="8">
    <source>
        <dbReference type="ARBA" id="ARBA00022842"/>
    </source>
</evidence>
<accession>H0E2T7</accession>
<dbReference type="Proteomes" id="UP000005143">
    <property type="component" value="Unassembled WGS sequence"/>
</dbReference>
<evidence type="ECO:0000256" key="7">
    <source>
        <dbReference type="ARBA" id="ARBA00022840"/>
    </source>
</evidence>
<comment type="catalytic activity">
    <reaction evidence="9 10 11">
        <text>adenosine(37) in tRNA + dimethylallyl diphosphate = N(6)-dimethylallyladenosine(37) in tRNA + diphosphate</text>
        <dbReference type="Rhea" id="RHEA:26482"/>
        <dbReference type="Rhea" id="RHEA-COMP:10162"/>
        <dbReference type="Rhea" id="RHEA-COMP:10375"/>
        <dbReference type="ChEBI" id="CHEBI:33019"/>
        <dbReference type="ChEBI" id="CHEBI:57623"/>
        <dbReference type="ChEBI" id="CHEBI:74411"/>
        <dbReference type="ChEBI" id="CHEBI:74415"/>
        <dbReference type="EC" id="2.5.1.75"/>
    </reaction>
</comment>
<reference evidence="14 15" key="1">
    <citation type="journal article" date="2013" name="Biodegradation">
        <title>Quantitative proteomic analysis of ibuprofen-degrading Patulibacter sp. strain I11.</title>
        <authorList>
            <person name="Almeida B."/>
            <person name="Kjeldal H."/>
            <person name="Lolas I."/>
            <person name="Knudsen A.D."/>
            <person name="Carvalho G."/>
            <person name="Nielsen K.L."/>
            <person name="Barreto Crespo M.T."/>
            <person name="Stensballe A."/>
            <person name="Nielsen J.L."/>
        </authorList>
    </citation>
    <scope>NUCLEOTIDE SEQUENCE [LARGE SCALE GENOMIC DNA]</scope>
    <source>
        <strain evidence="14 15">I11</strain>
    </source>
</reference>
<protein>
    <recommendedName>
        <fullName evidence="10">tRNA dimethylallyltransferase</fullName>
        <ecNumber evidence="10">2.5.1.75</ecNumber>
    </recommendedName>
    <alternativeName>
        <fullName evidence="10">Dimethylallyl diphosphate:tRNA dimethylallyltransferase</fullName>
        <shortName evidence="10">DMAPP:tRNA dimethylallyltransferase</shortName>
        <shortName evidence="10">DMATase</shortName>
    </alternativeName>
    <alternativeName>
        <fullName evidence="10">Isopentenyl-diphosphate:tRNA isopentenyltransferase</fullName>
        <shortName evidence="10">IPP transferase</shortName>
        <shortName evidence="10">IPPT</shortName>
        <shortName evidence="10">IPTase</shortName>
    </alternativeName>
</protein>
<keyword evidence="7 10" id="KW-0067">ATP-binding</keyword>
<dbReference type="InterPro" id="IPR027417">
    <property type="entry name" value="P-loop_NTPase"/>
</dbReference>
<comment type="cofactor">
    <cofactor evidence="1 10">
        <name>Mg(2+)</name>
        <dbReference type="ChEBI" id="CHEBI:18420"/>
    </cofactor>
</comment>
<evidence type="ECO:0000256" key="6">
    <source>
        <dbReference type="ARBA" id="ARBA00022741"/>
    </source>
</evidence>
<dbReference type="AlphaFoldDB" id="H0E2T7"/>
<evidence type="ECO:0000256" key="9">
    <source>
        <dbReference type="ARBA" id="ARBA00049563"/>
    </source>
</evidence>
<dbReference type="HAMAP" id="MF_00185">
    <property type="entry name" value="IPP_trans"/>
    <property type="match status" value="1"/>
</dbReference>
<dbReference type="PANTHER" id="PTHR11088">
    <property type="entry name" value="TRNA DIMETHYLALLYLTRANSFERASE"/>
    <property type="match status" value="1"/>
</dbReference>
<comment type="caution">
    <text evidence="10">Lacks conserved residue(s) required for the propagation of feature annotation.</text>
</comment>
<evidence type="ECO:0000256" key="11">
    <source>
        <dbReference type="RuleBase" id="RU003783"/>
    </source>
</evidence>
<evidence type="ECO:0000313" key="14">
    <source>
        <dbReference type="EMBL" id="EHN12015.1"/>
    </source>
</evidence>
<name>H0E2T7_9ACTN</name>
<dbReference type="Gene3D" id="3.40.50.300">
    <property type="entry name" value="P-loop containing nucleotide triphosphate hydrolases"/>
    <property type="match status" value="1"/>
</dbReference>